<dbReference type="GO" id="GO:0006465">
    <property type="term" value="P:signal peptide processing"/>
    <property type="evidence" value="ECO:0007669"/>
    <property type="project" value="InterPro"/>
</dbReference>
<dbReference type="GO" id="GO:0009003">
    <property type="term" value="F:signal peptidase activity"/>
    <property type="evidence" value="ECO:0007669"/>
    <property type="project" value="UniProtKB-EC"/>
</dbReference>
<dbReference type="EC" id="3.4.21.89" evidence="3 6"/>
<dbReference type="EMBL" id="VMGI01000048">
    <property type="protein sequence ID" value="TSC92685.1"/>
    <property type="molecule type" value="Genomic_DNA"/>
</dbReference>
<dbReference type="NCBIfam" id="TIGR02227">
    <property type="entry name" value="sigpep_I_bact"/>
    <property type="match status" value="1"/>
</dbReference>
<dbReference type="PRINTS" id="PR00727">
    <property type="entry name" value="LEADERPTASE"/>
</dbReference>
<evidence type="ECO:0000256" key="5">
    <source>
        <dbReference type="PIRSR" id="PIRSR600223-1"/>
    </source>
</evidence>
<dbReference type="Pfam" id="PF10502">
    <property type="entry name" value="Peptidase_S26"/>
    <property type="match status" value="1"/>
</dbReference>
<dbReference type="Gene3D" id="2.10.109.10">
    <property type="entry name" value="Umud Fragment, subunit A"/>
    <property type="match status" value="1"/>
</dbReference>
<keyword evidence="6" id="KW-0645">Protease</keyword>
<feature type="domain" description="Peptidase S26" evidence="7">
    <location>
        <begin position="9"/>
        <end position="167"/>
    </location>
</feature>
<dbReference type="InterPro" id="IPR000223">
    <property type="entry name" value="Pept_S26A_signal_pept_1"/>
</dbReference>
<comment type="caution">
    <text evidence="8">The sequence shown here is derived from an EMBL/GenBank/DDBJ whole genome shotgun (WGS) entry which is preliminary data.</text>
</comment>
<dbReference type="PROSITE" id="PS00761">
    <property type="entry name" value="SPASE_I_3"/>
    <property type="match status" value="1"/>
</dbReference>
<evidence type="ECO:0000256" key="4">
    <source>
        <dbReference type="ARBA" id="ARBA00022801"/>
    </source>
</evidence>
<evidence type="ECO:0000256" key="6">
    <source>
        <dbReference type="RuleBase" id="RU362042"/>
    </source>
</evidence>
<keyword evidence="6" id="KW-0812">Transmembrane</keyword>
<evidence type="ECO:0000313" key="8">
    <source>
        <dbReference type="EMBL" id="TSC92685.1"/>
    </source>
</evidence>
<evidence type="ECO:0000256" key="1">
    <source>
        <dbReference type="ARBA" id="ARBA00000677"/>
    </source>
</evidence>
<dbReference type="CDD" id="cd06530">
    <property type="entry name" value="S26_SPase_I"/>
    <property type="match status" value="1"/>
</dbReference>
<dbReference type="InterPro" id="IPR019758">
    <property type="entry name" value="Pept_S26A_signal_pept_1_CS"/>
</dbReference>
<comment type="similarity">
    <text evidence="2 6">Belongs to the peptidase S26 family.</text>
</comment>
<dbReference type="GO" id="GO:0004252">
    <property type="term" value="F:serine-type endopeptidase activity"/>
    <property type="evidence" value="ECO:0007669"/>
    <property type="project" value="InterPro"/>
</dbReference>
<evidence type="ECO:0000259" key="7">
    <source>
        <dbReference type="Pfam" id="PF10502"/>
    </source>
</evidence>
<reference evidence="8 9" key="1">
    <citation type="submission" date="2017-07" db="EMBL/GenBank/DDBJ databases">
        <title>Mechanisms for carbon and nitrogen cycling indicate functional differentiation within the Candidate Phyla Radiation.</title>
        <authorList>
            <person name="Danczak R.E."/>
            <person name="Johnston M.D."/>
            <person name="Kenah C."/>
            <person name="Slattery M."/>
            <person name="Wrighton K.C."/>
            <person name="Wilkins M.J."/>
        </authorList>
    </citation>
    <scope>NUCLEOTIDE SEQUENCE [LARGE SCALE GENOMIC DNA]</scope>
    <source>
        <strain evidence="8">Licking1014_85</strain>
    </source>
</reference>
<dbReference type="PANTHER" id="PTHR43390">
    <property type="entry name" value="SIGNAL PEPTIDASE I"/>
    <property type="match status" value="1"/>
</dbReference>
<feature type="transmembrane region" description="Helical" evidence="6">
    <location>
        <begin position="7"/>
        <end position="29"/>
    </location>
</feature>
<evidence type="ECO:0000256" key="2">
    <source>
        <dbReference type="ARBA" id="ARBA00009370"/>
    </source>
</evidence>
<keyword evidence="4 6" id="KW-0378">Hydrolase</keyword>
<evidence type="ECO:0000256" key="3">
    <source>
        <dbReference type="ARBA" id="ARBA00013208"/>
    </source>
</evidence>
<gene>
    <name evidence="8" type="ORF">CEN91_384</name>
</gene>
<dbReference type="PANTHER" id="PTHR43390:SF1">
    <property type="entry name" value="CHLOROPLAST PROCESSING PEPTIDASE"/>
    <property type="match status" value="1"/>
</dbReference>
<protein>
    <recommendedName>
        <fullName evidence="3 6">Signal peptidase I</fullName>
        <ecNumber evidence="3 6">3.4.21.89</ecNumber>
    </recommendedName>
</protein>
<keyword evidence="6" id="KW-1133">Transmembrane helix</keyword>
<dbReference type="SUPFAM" id="SSF51306">
    <property type="entry name" value="LexA/Signal peptidase"/>
    <property type="match status" value="1"/>
</dbReference>
<dbReference type="InterPro" id="IPR036286">
    <property type="entry name" value="LexA/Signal_pep-like_sf"/>
</dbReference>
<comment type="catalytic activity">
    <reaction evidence="1 6">
        <text>Cleavage of hydrophobic, N-terminal signal or leader sequences from secreted and periplasmic proteins.</text>
        <dbReference type="EC" id="3.4.21.89"/>
    </reaction>
</comment>
<dbReference type="GO" id="GO:0016020">
    <property type="term" value="C:membrane"/>
    <property type="evidence" value="ECO:0007669"/>
    <property type="project" value="UniProtKB-SubCell"/>
</dbReference>
<keyword evidence="6" id="KW-0472">Membrane</keyword>
<dbReference type="InterPro" id="IPR019533">
    <property type="entry name" value="Peptidase_S26"/>
</dbReference>
<sequence length="195" mass="22513">MIKFFKLIFEFLKGFAFVIILAFLMRYILVQTYLVDGVSMIPNFKDKQLVIVDKLSYRLREPVRGEIIVFHPPQDSNTNYIKRIVGLPEDKIKITHNTIYINNEKLVEPYLPDDDKTLINNSNIGELDKTLKNNEYFVLGDNRRNSQDSRAIGPIPKTNIVGRVFLVAYPFPDAHIVKINKSNSPILIPAYSKEL</sequence>
<name>A0A554LIH4_9BACT</name>
<comment type="subcellular location">
    <subcellularLocation>
        <location evidence="6">Membrane</location>
        <topology evidence="6">Single-pass type II membrane protein</topology>
    </subcellularLocation>
</comment>
<organism evidence="8 9">
    <name type="scientific">Candidatus Berkelbacteria bacterium Licking1014_85</name>
    <dbReference type="NCBI Taxonomy" id="2017148"/>
    <lineage>
        <taxon>Bacteria</taxon>
        <taxon>Candidatus Berkelbacteria</taxon>
    </lineage>
</organism>
<accession>A0A554LIH4</accession>
<proteinExistence type="inferred from homology"/>
<dbReference type="Proteomes" id="UP000315589">
    <property type="component" value="Unassembled WGS sequence"/>
</dbReference>
<feature type="active site" evidence="5">
    <location>
        <position position="82"/>
    </location>
</feature>
<evidence type="ECO:0000313" key="9">
    <source>
        <dbReference type="Proteomes" id="UP000315589"/>
    </source>
</evidence>
<dbReference type="AlphaFoldDB" id="A0A554LIH4"/>
<feature type="active site" evidence="5">
    <location>
        <position position="39"/>
    </location>
</feature>